<evidence type="ECO:0000256" key="4">
    <source>
        <dbReference type="ARBA" id="ARBA00023172"/>
    </source>
</evidence>
<evidence type="ECO:0000313" key="9">
    <source>
        <dbReference type="Proteomes" id="UP000436006"/>
    </source>
</evidence>
<proteinExistence type="inferred from homology"/>
<dbReference type="Gene3D" id="1.10.443.10">
    <property type="entry name" value="Intergrase catalytic core"/>
    <property type="match status" value="1"/>
</dbReference>
<dbReference type="SUPFAM" id="SSF56349">
    <property type="entry name" value="DNA breaking-rejoining enzymes"/>
    <property type="match status" value="1"/>
</dbReference>
<dbReference type="Pfam" id="PF17293">
    <property type="entry name" value="Arm-DNA-bind_5"/>
    <property type="match status" value="1"/>
</dbReference>
<dbReference type="PANTHER" id="PTHR30349">
    <property type="entry name" value="PHAGE INTEGRASE-RELATED"/>
    <property type="match status" value="1"/>
</dbReference>
<sequence>MATIKAVIKPDQKKDGTFPIVIRITKNRKTNYEPIGYSVTLDQWDSAQGCVRKNYPNSVRLNNLIAKRLAELSGKAIELETEKQEVTANHIKRSQKKAPVALFFHQADLYLSGLKTAGKYNQYTADKPRVKHFKEFLKRDIAFPEIEVSTLEAFKAYIKNTLKLSERSAMNHLSMVRSVFSHAKRHKLIKEDSSPFGKDKMVIKFPESGKVGLSPAEIKNLETVHLAERPNHCRNLWLFAYYFAGMRVSDVLRLRWNDIQDGRLIYVMGKNDKVGTLKVPEKANAILMQYKPFKKQNDDFIFPELKDVDVTDQFVLERTIAFKTSAIDKCLKRDVAPAANITKKLTMHIARHSFATEAGDKIPIQMLQKLYRHSNVTTTLGYQAAFINKDADDALDKVLNS</sequence>
<keyword evidence="4" id="KW-0233">DNA recombination</keyword>
<dbReference type="Gene3D" id="1.10.150.130">
    <property type="match status" value="1"/>
</dbReference>
<dbReference type="InterPro" id="IPR013762">
    <property type="entry name" value="Integrase-like_cat_sf"/>
</dbReference>
<evidence type="ECO:0000256" key="3">
    <source>
        <dbReference type="ARBA" id="ARBA00023125"/>
    </source>
</evidence>
<evidence type="ECO:0000256" key="1">
    <source>
        <dbReference type="ARBA" id="ARBA00008857"/>
    </source>
</evidence>
<dbReference type="InterPro" id="IPR044068">
    <property type="entry name" value="CB"/>
</dbReference>
<dbReference type="Pfam" id="PF00589">
    <property type="entry name" value="Phage_integrase"/>
    <property type="match status" value="1"/>
</dbReference>
<dbReference type="RefSeq" id="WP_157587213.1">
    <property type="nucleotide sequence ID" value="NZ_WPIN01000007.1"/>
</dbReference>
<feature type="domain" description="Core-binding (CB)" evidence="7">
    <location>
        <begin position="101"/>
        <end position="184"/>
    </location>
</feature>
<organism evidence="8 9">
    <name type="scientific">Spirosoma arboris</name>
    <dbReference type="NCBI Taxonomy" id="2682092"/>
    <lineage>
        <taxon>Bacteria</taxon>
        <taxon>Pseudomonadati</taxon>
        <taxon>Bacteroidota</taxon>
        <taxon>Cytophagia</taxon>
        <taxon>Cytophagales</taxon>
        <taxon>Cytophagaceae</taxon>
        <taxon>Spirosoma</taxon>
    </lineage>
</organism>
<dbReference type="Proteomes" id="UP000436006">
    <property type="component" value="Unassembled WGS sequence"/>
</dbReference>
<dbReference type="InterPro" id="IPR025269">
    <property type="entry name" value="SAM-like_dom"/>
</dbReference>
<dbReference type="InterPro" id="IPR011010">
    <property type="entry name" value="DNA_brk_join_enz"/>
</dbReference>
<dbReference type="GO" id="GO:0003677">
    <property type="term" value="F:DNA binding"/>
    <property type="evidence" value="ECO:0007669"/>
    <property type="project" value="UniProtKB-UniRule"/>
</dbReference>
<evidence type="ECO:0000256" key="2">
    <source>
        <dbReference type="ARBA" id="ARBA00022908"/>
    </source>
</evidence>
<feature type="domain" description="Tyr recombinase" evidence="6">
    <location>
        <begin position="208"/>
        <end position="396"/>
    </location>
</feature>
<dbReference type="GO" id="GO:0015074">
    <property type="term" value="P:DNA integration"/>
    <property type="evidence" value="ECO:0007669"/>
    <property type="project" value="UniProtKB-KW"/>
</dbReference>
<dbReference type="AlphaFoldDB" id="A0A7K1SFI3"/>
<dbReference type="PANTHER" id="PTHR30349:SF64">
    <property type="entry name" value="PROPHAGE INTEGRASE INTD-RELATED"/>
    <property type="match status" value="1"/>
</dbReference>
<name>A0A7K1SFI3_9BACT</name>
<dbReference type="InterPro" id="IPR002104">
    <property type="entry name" value="Integrase_catalytic"/>
</dbReference>
<accession>A0A7K1SFI3</accession>
<dbReference type="Pfam" id="PF13102">
    <property type="entry name" value="Phage_int_SAM_5"/>
    <property type="match status" value="1"/>
</dbReference>
<comment type="caution">
    <text evidence="8">The sequence shown here is derived from an EMBL/GenBank/DDBJ whole genome shotgun (WGS) entry which is preliminary data.</text>
</comment>
<keyword evidence="3 5" id="KW-0238">DNA-binding</keyword>
<dbReference type="InterPro" id="IPR050090">
    <property type="entry name" value="Tyrosine_recombinase_XerCD"/>
</dbReference>
<protein>
    <submittedName>
        <fullName evidence="8">Tyrosine-type recombinase/integrase</fullName>
    </submittedName>
</protein>
<evidence type="ECO:0000259" key="6">
    <source>
        <dbReference type="PROSITE" id="PS51898"/>
    </source>
</evidence>
<dbReference type="InterPro" id="IPR010998">
    <property type="entry name" value="Integrase_recombinase_N"/>
</dbReference>
<gene>
    <name evidence="8" type="ORF">GO755_20850</name>
</gene>
<evidence type="ECO:0000313" key="8">
    <source>
        <dbReference type="EMBL" id="MVM32503.1"/>
    </source>
</evidence>
<dbReference type="EMBL" id="WPIN01000007">
    <property type="protein sequence ID" value="MVM32503.1"/>
    <property type="molecule type" value="Genomic_DNA"/>
</dbReference>
<reference evidence="8 9" key="1">
    <citation type="submission" date="2019-12" db="EMBL/GenBank/DDBJ databases">
        <title>Spirosoma sp. HMF4905 genome sequencing and assembly.</title>
        <authorList>
            <person name="Kang H."/>
            <person name="Cha I."/>
            <person name="Kim H."/>
            <person name="Joh K."/>
        </authorList>
    </citation>
    <scope>NUCLEOTIDE SEQUENCE [LARGE SCALE GENOMIC DNA]</scope>
    <source>
        <strain evidence="8 9">HMF4905</strain>
    </source>
</reference>
<evidence type="ECO:0000256" key="5">
    <source>
        <dbReference type="PROSITE-ProRule" id="PRU01248"/>
    </source>
</evidence>
<dbReference type="GO" id="GO:0006310">
    <property type="term" value="P:DNA recombination"/>
    <property type="evidence" value="ECO:0007669"/>
    <property type="project" value="UniProtKB-KW"/>
</dbReference>
<keyword evidence="9" id="KW-1185">Reference proteome</keyword>
<dbReference type="InterPro" id="IPR035386">
    <property type="entry name" value="Arm-DNA-bind_5"/>
</dbReference>
<dbReference type="PROSITE" id="PS51900">
    <property type="entry name" value="CB"/>
    <property type="match status" value="1"/>
</dbReference>
<comment type="similarity">
    <text evidence="1">Belongs to the 'phage' integrase family.</text>
</comment>
<keyword evidence="2" id="KW-0229">DNA integration</keyword>
<dbReference type="PROSITE" id="PS51898">
    <property type="entry name" value="TYR_RECOMBINASE"/>
    <property type="match status" value="1"/>
</dbReference>
<evidence type="ECO:0000259" key="7">
    <source>
        <dbReference type="PROSITE" id="PS51900"/>
    </source>
</evidence>